<accession>A0A5A5TKA7</accession>
<gene>
    <name evidence="1" type="ORF">KDI_56240</name>
</gene>
<evidence type="ECO:0000313" key="1">
    <source>
        <dbReference type="EMBL" id="GCF12060.1"/>
    </source>
</evidence>
<dbReference type="Proteomes" id="UP000322530">
    <property type="component" value="Unassembled WGS sequence"/>
</dbReference>
<keyword evidence="2" id="KW-1185">Reference proteome</keyword>
<sequence>MVDSICSFFSLRGPELRSPFSSRSYLLCGYADLSLTQSLLGKYYEWFQLGIQVTV</sequence>
<reference evidence="1 2" key="1">
    <citation type="submission" date="2019-01" db="EMBL/GenBank/DDBJ databases">
        <title>Draft genome sequence of Dictyobacter sp. Uno17.</title>
        <authorList>
            <person name="Wang C.M."/>
            <person name="Zheng Y."/>
            <person name="Sakai Y."/>
            <person name="Abe K."/>
            <person name="Yokota A."/>
            <person name="Yabe S."/>
        </authorList>
    </citation>
    <scope>NUCLEOTIDE SEQUENCE [LARGE SCALE GENOMIC DNA]</scope>
    <source>
        <strain evidence="1 2">Uno17</strain>
    </source>
</reference>
<comment type="caution">
    <text evidence="1">The sequence shown here is derived from an EMBL/GenBank/DDBJ whole genome shotgun (WGS) entry which is preliminary data.</text>
</comment>
<protein>
    <submittedName>
        <fullName evidence="1">Uncharacterized protein</fullName>
    </submittedName>
</protein>
<name>A0A5A5TKA7_9CHLR</name>
<evidence type="ECO:0000313" key="2">
    <source>
        <dbReference type="Proteomes" id="UP000322530"/>
    </source>
</evidence>
<organism evidence="1 2">
    <name type="scientific">Dictyobacter arantiisoli</name>
    <dbReference type="NCBI Taxonomy" id="2014874"/>
    <lineage>
        <taxon>Bacteria</taxon>
        <taxon>Bacillati</taxon>
        <taxon>Chloroflexota</taxon>
        <taxon>Ktedonobacteria</taxon>
        <taxon>Ktedonobacterales</taxon>
        <taxon>Dictyobacteraceae</taxon>
        <taxon>Dictyobacter</taxon>
    </lineage>
</organism>
<dbReference type="EMBL" id="BIXY01000245">
    <property type="protein sequence ID" value="GCF12060.1"/>
    <property type="molecule type" value="Genomic_DNA"/>
</dbReference>
<proteinExistence type="predicted"/>
<dbReference type="AlphaFoldDB" id="A0A5A5TKA7"/>